<protein>
    <submittedName>
        <fullName evidence="2">Serine hydrolase</fullName>
    </submittedName>
</protein>
<proteinExistence type="predicted"/>
<dbReference type="PANTHER" id="PTHR35333:SF3">
    <property type="entry name" value="BETA-LACTAMASE-TYPE TRANSPEPTIDASE FOLD CONTAINING PROTEIN"/>
    <property type="match status" value="1"/>
</dbReference>
<sequence>MEKLKEDILTMIEKAGGTWGIVIEDLDRNLRWGINEHVQFPAESVIKIPIMAAVFSAVEKQQISLSEEIVLKRENLVGGSGILQHLTPGIRLPVFDLLTLMIVQSDNTATNMLIDLAGIKHIQQTLRDIGMEESSFQRKLIIYPADTNKRNVITASDISVLLNALATGKIVSRHSCQQMINIMKKQQIRNGLPAYLPDPDPEMIGGMPKWELANKTGWSGDRQHDVGILYAGDRTVTITALSQGVNSAIALDTLAKIGKGIYLNIGSDCG</sequence>
<organism evidence="2 3">
    <name type="scientific">Scopulibacillus cellulosilyticus</name>
    <dbReference type="NCBI Taxonomy" id="2665665"/>
    <lineage>
        <taxon>Bacteria</taxon>
        <taxon>Bacillati</taxon>
        <taxon>Bacillota</taxon>
        <taxon>Bacilli</taxon>
        <taxon>Bacillales</taxon>
        <taxon>Sporolactobacillaceae</taxon>
        <taxon>Scopulibacillus</taxon>
    </lineage>
</organism>
<evidence type="ECO:0000313" key="2">
    <source>
        <dbReference type="EMBL" id="MFC7395295.1"/>
    </source>
</evidence>
<dbReference type="InterPro" id="IPR012338">
    <property type="entry name" value="Beta-lactam/transpept-like"/>
</dbReference>
<dbReference type="RefSeq" id="WP_380969698.1">
    <property type="nucleotide sequence ID" value="NZ_JBHTCO010000044.1"/>
</dbReference>
<dbReference type="SUPFAM" id="SSF56601">
    <property type="entry name" value="beta-lactamase/transpeptidase-like"/>
    <property type="match status" value="1"/>
</dbReference>
<comment type="caution">
    <text evidence="2">The sequence shown here is derived from an EMBL/GenBank/DDBJ whole genome shotgun (WGS) entry which is preliminary data.</text>
</comment>
<dbReference type="PANTHER" id="PTHR35333">
    <property type="entry name" value="BETA-LACTAMASE"/>
    <property type="match status" value="1"/>
</dbReference>
<dbReference type="Proteomes" id="UP001596505">
    <property type="component" value="Unassembled WGS sequence"/>
</dbReference>
<dbReference type="InterPro" id="IPR000871">
    <property type="entry name" value="Beta-lactam_class-A"/>
</dbReference>
<dbReference type="Gene3D" id="3.40.710.10">
    <property type="entry name" value="DD-peptidase/beta-lactamase superfamily"/>
    <property type="match status" value="1"/>
</dbReference>
<name>A0ABW2Q5F6_9BACL</name>
<dbReference type="Pfam" id="PF13354">
    <property type="entry name" value="Beta-lactamase2"/>
    <property type="match status" value="1"/>
</dbReference>
<evidence type="ECO:0000313" key="3">
    <source>
        <dbReference type="Proteomes" id="UP001596505"/>
    </source>
</evidence>
<keyword evidence="2" id="KW-0378">Hydrolase</keyword>
<evidence type="ECO:0000259" key="1">
    <source>
        <dbReference type="Pfam" id="PF13354"/>
    </source>
</evidence>
<dbReference type="EMBL" id="JBHTCO010000044">
    <property type="protein sequence ID" value="MFC7395295.1"/>
    <property type="molecule type" value="Genomic_DNA"/>
</dbReference>
<gene>
    <name evidence="2" type="ORF">ACFQRG_20510</name>
</gene>
<keyword evidence="3" id="KW-1185">Reference proteome</keyword>
<dbReference type="InterPro" id="IPR045155">
    <property type="entry name" value="Beta-lactam_cat"/>
</dbReference>
<dbReference type="GO" id="GO:0016787">
    <property type="term" value="F:hydrolase activity"/>
    <property type="evidence" value="ECO:0007669"/>
    <property type="project" value="UniProtKB-KW"/>
</dbReference>
<accession>A0ABW2Q5F6</accession>
<reference evidence="3" key="1">
    <citation type="journal article" date="2019" name="Int. J. Syst. Evol. Microbiol.">
        <title>The Global Catalogue of Microorganisms (GCM) 10K type strain sequencing project: providing services to taxonomists for standard genome sequencing and annotation.</title>
        <authorList>
            <consortium name="The Broad Institute Genomics Platform"/>
            <consortium name="The Broad Institute Genome Sequencing Center for Infectious Disease"/>
            <person name="Wu L."/>
            <person name="Ma J."/>
        </authorList>
    </citation>
    <scope>NUCLEOTIDE SEQUENCE [LARGE SCALE GENOMIC DNA]</scope>
    <source>
        <strain evidence="3">CGMCC 1.16305</strain>
    </source>
</reference>
<feature type="domain" description="Beta-lactamase class A catalytic" evidence="1">
    <location>
        <begin position="20"/>
        <end position="239"/>
    </location>
</feature>